<accession>A0AA39THS5</accession>
<feature type="compositionally biased region" description="Low complexity" evidence="1">
    <location>
        <begin position="56"/>
        <end position="65"/>
    </location>
</feature>
<comment type="caution">
    <text evidence="3">The sequence shown here is derived from an EMBL/GenBank/DDBJ whole genome shotgun (WGS) entry which is preliminary data.</text>
</comment>
<feature type="region of interest" description="Disordered" evidence="1">
    <location>
        <begin position="1"/>
        <end position="20"/>
    </location>
</feature>
<evidence type="ECO:0000256" key="2">
    <source>
        <dbReference type="SAM" id="Phobius"/>
    </source>
</evidence>
<dbReference type="PANTHER" id="PTHR37848">
    <property type="entry name" value="EXPRESSED PROTEIN"/>
    <property type="match status" value="1"/>
</dbReference>
<dbReference type="Proteomes" id="UP001175000">
    <property type="component" value="Unassembled WGS sequence"/>
</dbReference>
<keyword evidence="2" id="KW-1133">Transmembrane helix</keyword>
<proteinExistence type="predicted"/>
<sequence length="392" mass="44647">MGKPTDTMRPSDDALSLHTTSVRRSDRYLDDDAPELQVDDLPPLYDDVADPTHGDSSSAPLLPSLPTSDFLGIAPLSKDADGNEYYIDPLLDSDPQVLEENVNGWAQTPPRPFVRLQGTHSQEVEENGKKTRKTVTDFDVQVELTPFLYSDAVNRVCFREVRTPENTDKVRRGTILAKRAPGSTQSIEVGLAPKPTLREWCHRYQASHAGLKSFTVTRRMVGFDEEKVKQKLEALVRNTNYRGHLNISFPVKDQYIHVYNEAKTNQWRLTRWIWWFCVLTLTFIFTWPYLFFRTKRFEVVTVDWAYSRPDEAGRKQYISISEDQWYNLWGRAVHRAVLEKRQCTLDQQDLIAAEGAPPVFGNSVVDGAMGIFRAGVSAMGEVNRQLGWGGDC</sequence>
<feature type="transmembrane region" description="Helical" evidence="2">
    <location>
        <begin position="272"/>
        <end position="292"/>
    </location>
</feature>
<evidence type="ECO:0000256" key="1">
    <source>
        <dbReference type="SAM" id="MobiDB-lite"/>
    </source>
</evidence>
<dbReference type="PANTHER" id="PTHR37848:SF1">
    <property type="entry name" value="SUN DOMAIN-CONTAINING PROTEIN"/>
    <property type="match status" value="1"/>
</dbReference>
<keyword evidence="4" id="KW-1185">Reference proteome</keyword>
<evidence type="ECO:0000313" key="4">
    <source>
        <dbReference type="Proteomes" id="UP001175000"/>
    </source>
</evidence>
<name>A0AA39THS5_9PEZI</name>
<feature type="region of interest" description="Disordered" evidence="1">
    <location>
        <begin position="25"/>
        <end position="65"/>
    </location>
</feature>
<evidence type="ECO:0000313" key="3">
    <source>
        <dbReference type="EMBL" id="KAK0611797.1"/>
    </source>
</evidence>
<organism evidence="3 4">
    <name type="scientific">Immersiella caudata</name>
    <dbReference type="NCBI Taxonomy" id="314043"/>
    <lineage>
        <taxon>Eukaryota</taxon>
        <taxon>Fungi</taxon>
        <taxon>Dikarya</taxon>
        <taxon>Ascomycota</taxon>
        <taxon>Pezizomycotina</taxon>
        <taxon>Sordariomycetes</taxon>
        <taxon>Sordariomycetidae</taxon>
        <taxon>Sordariales</taxon>
        <taxon>Lasiosphaeriaceae</taxon>
        <taxon>Immersiella</taxon>
    </lineage>
</organism>
<gene>
    <name evidence="3" type="ORF">B0T14DRAFT_531056</name>
</gene>
<reference evidence="3" key="1">
    <citation type="submission" date="2023-06" db="EMBL/GenBank/DDBJ databases">
        <title>Genome-scale phylogeny and comparative genomics of the fungal order Sordariales.</title>
        <authorList>
            <consortium name="Lawrence Berkeley National Laboratory"/>
            <person name="Hensen N."/>
            <person name="Bonometti L."/>
            <person name="Westerberg I."/>
            <person name="Brannstrom I.O."/>
            <person name="Guillou S."/>
            <person name="Cros-Aarteil S."/>
            <person name="Calhoun S."/>
            <person name="Haridas S."/>
            <person name="Kuo A."/>
            <person name="Mondo S."/>
            <person name="Pangilinan J."/>
            <person name="Riley R."/>
            <person name="Labutti K."/>
            <person name="Andreopoulos B."/>
            <person name="Lipzen A."/>
            <person name="Chen C."/>
            <person name="Yanf M."/>
            <person name="Daum C."/>
            <person name="Ng V."/>
            <person name="Clum A."/>
            <person name="Steindorff A."/>
            <person name="Ohm R."/>
            <person name="Martin F."/>
            <person name="Silar P."/>
            <person name="Natvig D."/>
            <person name="Lalanne C."/>
            <person name="Gautier V."/>
            <person name="Ament-Velasquez S.L."/>
            <person name="Kruys A."/>
            <person name="Hutchinson M.I."/>
            <person name="Powell A.J."/>
            <person name="Barry K."/>
            <person name="Miller A.N."/>
            <person name="Grigoriev I.V."/>
            <person name="Debuchy R."/>
            <person name="Gladieux P."/>
            <person name="Thoren M.H."/>
            <person name="Johannesson H."/>
        </authorList>
    </citation>
    <scope>NUCLEOTIDE SEQUENCE</scope>
    <source>
        <strain evidence="3">CBS 606.72</strain>
    </source>
</reference>
<keyword evidence="2" id="KW-0472">Membrane</keyword>
<keyword evidence="2" id="KW-0812">Transmembrane</keyword>
<protein>
    <submittedName>
        <fullName evidence="3">Uncharacterized protein</fullName>
    </submittedName>
</protein>
<dbReference type="EMBL" id="JAULSU010000007">
    <property type="protein sequence ID" value="KAK0611797.1"/>
    <property type="molecule type" value="Genomic_DNA"/>
</dbReference>
<dbReference type="AlphaFoldDB" id="A0AA39THS5"/>